<dbReference type="GO" id="GO:0005813">
    <property type="term" value="C:centrosome"/>
    <property type="evidence" value="ECO:0007669"/>
    <property type="project" value="UniProtKB-SubCell"/>
</dbReference>
<keyword evidence="6 9" id="KW-0206">Cytoskeleton</keyword>
<keyword evidence="3 9" id="KW-0547">Nucleotide-binding</keyword>
<keyword evidence="7 9" id="KW-0413">Isomerase</keyword>
<evidence type="ECO:0000256" key="1">
    <source>
        <dbReference type="ARBA" id="ARBA00022490"/>
    </source>
</evidence>
<comment type="similarity">
    <text evidence="9">Belongs to the AAA ATPase family. Spastin subfamily.</text>
</comment>
<keyword evidence="11" id="KW-0812">Transmembrane</keyword>
<protein>
    <recommendedName>
        <fullName evidence="9">Spastin</fullName>
        <ecNumber evidence="9">5.6.1.1</ecNumber>
    </recommendedName>
</protein>
<evidence type="ECO:0000313" key="15">
    <source>
        <dbReference type="Proteomes" id="UP001152320"/>
    </source>
</evidence>
<evidence type="ECO:0000256" key="6">
    <source>
        <dbReference type="ARBA" id="ARBA00023212"/>
    </source>
</evidence>
<dbReference type="InterPro" id="IPR017179">
    <property type="entry name" value="Spastin"/>
</dbReference>
<feature type="compositionally biased region" description="Polar residues" evidence="10">
    <location>
        <begin position="206"/>
        <end position="259"/>
    </location>
</feature>
<dbReference type="FunFam" id="1.20.58.80:FF:000006">
    <property type="entry name" value="Spastin"/>
    <property type="match status" value="1"/>
</dbReference>
<keyword evidence="11" id="KW-1133">Transmembrane helix</keyword>
<keyword evidence="5 9" id="KW-0472">Membrane</keyword>
<dbReference type="PANTHER" id="PTHR23074">
    <property type="entry name" value="AAA DOMAIN-CONTAINING"/>
    <property type="match status" value="1"/>
</dbReference>
<dbReference type="CDD" id="cd02679">
    <property type="entry name" value="MIT_spastin"/>
    <property type="match status" value="1"/>
</dbReference>
<keyword evidence="4 9" id="KW-0067">ATP-binding</keyword>
<name>A0A9Q1CGR8_HOLLE</name>
<evidence type="ECO:0000259" key="13">
    <source>
        <dbReference type="SMART" id="SM00745"/>
    </source>
</evidence>
<dbReference type="GO" id="GO:0051013">
    <property type="term" value="P:microtubule severing"/>
    <property type="evidence" value="ECO:0007669"/>
    <property type="project" value="UniProtKB-UniRule"/>
</dbReference>
<dbReference type="InterPro" id="IPR015415">
    <property type="entry name" value="Spast_Vps4_C"/>
</dbReference>
<dbReference type="OrthoDB" id="10251136at2759"/>
<dbReference type="GO" id="GO:0016020">
    <property type="term" value="C:membrane"/>
    <property type="evidence" value="ECO:0007669"/>
    <property type="project" value="UniProtKB-SubCell"/>
</dbReference>
<dbReference type="Pfam" id="PF00004">
    <property type="entry name" value="AAA"/>
    <property type="match status" value="1"/>
</dbReference>
<dbReference type="InterPro" id="IPR003960">
    <property type="entry name" value="ATPase_AAA_CS"/>
</dbReference>
<comment type="catalytic activity">
    <reaction evidence="8 9">
        <text>n ATP + n H2O + a microtubule = n ADP + n phosphate + (n+1) alpha/beta tubulin heterodimers.</text>
        <dbReference type="EC" id="5.6.1.1"/>
    </reaction>
</comment>
<dbReference type="EC" id="5.6.1.1" evidence="9"/>
<dbReference type="EMBL" id="JAIZAY010000003">
    <property type="protein sequence ID" value="KAJ8045032.1"/>
    <property type="molecule type" value="Genomic_DNA"/>
</dbReference>
<gene>
    <name evidence="14" type="ORF">HOLleu_07951</name>
</gene>
<dbReference type="Gene3D" id="1.20.58.80">
    <property type="entry name" value="Phosphotransferase system, lactose/cellobiose-type IIA subunit"/>
    <property type="match status" value="1"/>
</dbReference>
<feature type="transmembrane region" description="Helical" evidence="11">
    <location>
        <begin position="37"/>
        <end position="58"/>
    </location>
</feature>
<keyword evidence="1 9" id="KW-0963">Cytoplasm</keyword>
<dbReference type="GO" id="GO:0034214">
    <property type="term" value="P:protein hexamerization"/>
    <property type="evidence" value="ECO:0007669"/>
    <property type="project" value="UniProtKB-UniRule"/>
</dbReference>
<dbReference type="GO" id="GO:0016887">
    <property type="term" value="F:ATP hydrolysis activity"/>
    <property type="evidence" value="ECO:0007669"/>
    <property type="project" value="InterPro"/>
</dbReference>
<evidence type="ECO:0000256" key="9">
    <source>
        <dbReference type="HAMAP-Rule" id="MF_03021"/>
    </source>
</evidence>
<feature type="topological domain" description="Cytoplasmic" evidence="9">
    <location>
        <begin position="1"/>
        <end position="41"/>
    </location>
</feature>
<dbReference type="InterPro" id="IPR036181">
    <property type="entry name" value="MIT_dom_sf"/>
</dbReference>
<reference evidence="14" key="1">
    <citation type="submission" date="2021-10" db="EMBL/GenBank/DDBJ databases">
        <title>Tropical sea cucumber genome reveals ecological adaptation and Cuvierian tubules defense mechanism.</title>
        <authorList>
            <person name="Chen T."/>
        </authorList>
    </citation>
    <scope>NUCLEOTIDE SEQUENCE</scope>
    <source>
        <strain evidence="14">Nanhai2018</strain>
        <tissue evidence="14">Muscle</tissue>
    </source>
</reference>
<dbReference type="HAMAP" id="MF_03021">
    <property type="entry name" value="Spastin"/>
    <property type="match status" value="1"/>
</dbReference>
<dbReference type="GO" id="GO:0031117">
    <property type="term" value="P:positive regulation of microtubule depolymerization"/>
    <property type="evidence" value="ECO:0007669"/>
    <property type="project" value="UniProtKB-UniRule"/>
</dbReference>
<dbReference type="Pfam" id="PF09336">
    <property type="entry name" value="Vps4_C"/>
    <property type="match status" value="1"/>
</dbReference>
<dbReference type="GO" id="GO:0005874">
    <property type="term" value="C:microtubule"/>
    <property type="evidence" value="ECO:0007669"/>
    <property type="project" value="UniProtKB-UniRule"/>
</dbReference>
<feature type="intramembrane region" description="Helical" evidence="9">
    <location>
        <begin position="42"/>
        <end position="62"/>
    </location>
</feature>
<evidence type="ECO:0000313" key="14">
    <source>
        <dbReference type="EMBL" id="KAJ8045032.1"/>
    </source>
</evidence>
<evidence type="ECO:0000256" key="8">
    <source>
        <dbReference type="ARBA" id="ARBA00036378"/>
    </source>
</evidence>
<dbReference type="AlphaFoldDB" id="A0A9Q1CGR8"/>
<evidence type="ECO:0000256" key="5">
    <source>
        <dbReference type="ARBA" id="ARBA00023136"/>
    </source>
</evidence>
<dbReference type="InterPro" id="IPR003593">
    <property type="entry name" value="AAA+_ATPase"/>
</dbReference>
<dbReference type="Proteomes" id="UP001152320">
    <property type="component" value="Chromosome 3"/>
</dbReference>
<evidence type="ECO:0000256" key="3">
    <source>
        <dbReference type="ARBA" id="ARBA00022741"/>
    </source>
</evidence>
<dbReference type="GO" id="GO:0005524">
    <property type="term" value="F:ATP binding"/>
    <property type="evidence" value="ECO:0007669"/>
    <property type="project" value="UniProtKB-UniRule"/>
</dbReference>
<evidence type="ECO:0000256" key="7">
    <source>
        <dbReference type="ARBA" id="ARBA00023235"/>
    </source>
</evidence>
<dbReference type="Gene3D" id="1.10.8.60">
    <property type="match status" value="1"/>
</dbReference>
<dbReference type="FunFam" id="1.10.8.60:FF:000022">
    <property type="entry name" value="Fidgetin like 1"/>
    <property type="match status" value="1"/>
</dbReference>
<dbReference type="Gene3D" id="3.40.50.300">
    <property type="entry name" value="P-loop containing nucleotide triphosphate hydrolases"/>
    <property type="match status" value="1"/>
</dbReference>
<dbReference type="InterPro" id="IPR041569">
    <property type="entry name" value="AAA_lid_3"/>
</dbReference>
<feature type="domain" description="AAA+ ATPase" evidence="12">
    <location>
        <begin position="380"/>
        <end position="518"/>
    </location>
</feature>
<comment type="subunit">
    <text evidence="9">Homohexamer. The homohexamer is stabilized by ATP-binding. The homohexamer may adopt a ring conformation through which microtubules pass prior to being severed. Interacts with microtubules.</text>
</comment>
<evidence type="ECO:0000256" key="10">
    <source>
        <dbReference type="SAM" id="MobiDB-lite"/>
    </source>
</evidence>
<keyword evidence="15" id="KW-1185">Reference proteome</keyword>
<dbReference type="InterPro" id="IPR003959">
    <property type="entry name" value="ATPase_AAA_core"/>
</dbReference>
<dbReference type="FunFam" id="3.40.50.300:FF:000093">
    <property type="entry name" value="Fidgetin-like 1"/>
    <property type="match status" value="1"/>
</dbReference>
<keyword evidence="2 9" id="KW-0493">Microtubule</keyword>
<evidence type="ECO:0000259" key="12">
    <source>
        <dbReference type="SMART" id="SM00382"/>
    </source>
</evidence>
<dbReference type="GO" id="GO:0008568">
    <property type="term" value="F:microtubule severing ATPase activity"/>
    <property type="evidence" value="ECO:0007669"/>
    <property type="project" value="UniProtKB-UniRule"/>
</dbReference>
<dbReference type="Pfam" id="PF17862">
    <property type="entry name" value="AAA_lid_3"/>
    <property type="match status" value="1"/>
</dbReference>
<feature type="region of interest" description="Disordered" evidence="10">
    <location>
        <begin position="204"/>
        <end position="314"/>
    </location>
</feature>
<dbReference type="PROSITE" id="PS00674">
    <property type="entry name" value="AAA"/>
    <property type="match status" value="1"/>
</dbReference>
<dbReference type="SMART" id="SM00382">
    <property type="entry name" value="AAA"/>
    <property type="match status" value="1"/>
</dbReference>
<comment type="caution">
    <text evidence="14">The sequence shown here is derived from an EMBL/GenBank/DDBJ whole genome shotgun (WGS) entry which is preliminary data.</text>
</comment>
<dbReference type="GO" id="GO:0005737">
    <property type="term" value="C:cytoplasm"/>
    <property type="evidence" value="ECO:0007669"/>
    <property type="project" value="UniProtKB-UniRule"/>
</dbReference>
<dbReference type="PANTHER" id="PTHR23074:SF86">
    <property type="entry name" value="SPASTIN"/>
    <property type="match status" value="1"/>
</dbReference>
<evidence type="ECO:0000256" key="2">
    <source>
        <dbReference type="ARBA" id="ARBA00022701"/>
    </source>
</evidence>
<dbReference type="CDD" id="cd19524">
    <property type="entry name" value="RecA-like_spastin"/>
    <property type="match status" value="1"/>
</dbReference>
<evidence type="ECO:0000256" key="11">
    <source>
        <dbReference type="SAM" id="Phobius"/>
    </source>
</evidence>
<sequence>MPPKGRPKSSKPTVKTKTDSYVFVEEQQSPHRRNLRIVGYPVLLVFSLVRFLLFQFWVTLAPYVCKTNFVGTVSATSKPNLASITDSENFMAERSEDNSKSGQNDPSLVRQRYHHKKAFEHISEALKIDESKSGNKKQALELYRKGVKELEQGIGVDCSKDGPEWERARRLQEKMKNNMTMAKERIEILKSMRAYETCAAVEDETSTALPKKQNSSNSAAKLTQTSGSSADNKTSKPSSCDSKGSTTKPQVPKLTSKTHSLPREVSDASDKKSHTPPSQRKKPQARTNSGFTGINRGRGGSLKKGGTSSNPADVAVKEKINRMKNIETELAHRILDEIVDSGTPVKFSDVAGQDAAKQALQEIVILPALRPELFTGLRAPARGLLLFGPPGNGKTMLAKAIAHEANATFFSISASTLMSKFLGEGEKLVRALFAVAKELQPSVIFIDEVDSLLTERREGEHDASRRMKTEFLVQFDGVTADSNDRVLVMGATNRPQELDDAVLRRFVKRVYVAMPDLETRKQLLSQLLSKHKNPLSESELYRLAQVTEGYSGSDLTALAKDAALGPIRDLGPTKVKSTAANEVRSIQLKDFHDALKRIRRSVNSDSLALYQRWNAQYGDVASI</sequence>
<feature type="domain" description="MIT" evidence="13">
    <location>
        <begin position="111"/>
        <end position="188"/>
    </location>
</feature>
<feature type="topological domain" description="Cytoplasmic" evidence="9">
    <location>
        <begin position="63"/>
        <end position="623"/>
    </location>
</feature>
<dbReference type="GO" id="GO:0005819">
    <property type="term" value="C:spindle"/>
    <property type="evidence" value="ECO:0007669"/>
    <property type="project" value="UniProtKB-UniRule"/>
</dbReference>
<feature type="binding site" evidence="9">
    <location>
        <begin position="388"/>
        <end position="395"/>
    </location>
    <ligand>
        <name>ATP</name>
        <dbReference type="ChEBI" id="CHEBI:30616"/>
    </ligand>
</feature>
<dbReference type="GO" id="GO:0008017">
    <property type="term" value="F:microtubule binding"/>
    <property type="evidence" value="ECO:0007669"/>
    <property type="project" value="UniProtKB-UniRule"/>
</dbReference>
<evidence type="ECO:0000256" key="4">
    <source>
        <dbReference type="ARBA" id="ARBA00022840"/>
    </source>
</evidence>
<dbReference type="SUPFAM" id="SSF116846">
    <property type="entry name" value="MIT domain"/>
    <property type="match status" value="1"/>
</dbReference>
<dbReference type="InterPro" id="IPR027417">
    <property type="entry name" value="P-loop_NTPase"/>
</dbReference>
<organism evidence="14 15">
    <name type="scientific">Holothuria leucospilota</name>
    <name type="common">Black long sea cucumber</name>
    <name type="synonym">Mertensiothuria leucospilota</name>
    <dbReference type="NCBI Taxonomy" id="206669"/>
    <lineage>
        <taxon>Eukaryota</taxon>
        <taxon>Metazoa</taxon>
        <taxon>Echinodermata</taxon>
        <taxon>Eleutherozoa</taxon>
        <taxon>Echinozoa</taxon>
        <taxon>Holothuroidea</taxon>
        <taxon>Aspidochirotacea</taxon>
        <taxon>Aspidochirotida</taxon>
        <taxon>Holothuriidae</taxon>
        <taxon>Holothuria</taxon>
    </lineage>
</organism>
<accession>A0A9Q1CGR8</accession>
<dbReference type="SMART" id="SM00745">
    <property type="entry name" value="MIT"/>
    <property type="match status" value="1"/>
</dbReference>
<proteinExistence type="inferred from homology"/>
<feature type="compositionally biased region" description="Basic and acidic residues" evidence="10">
    <location>
        <begin position="261"/>
        <end position="273"/>
    </location>
</feature>
<comment type="function">
    <text evidence="9">ATP-dependent microtubule severing protein. Microtubule severing may promote reorganization of cellular microtubule arrays and the release of microtubules from the microtubule organizing center following nucleation.</text>
</comment>
<comment type="subcellular location">
    <subcellularLocation>
        <location evidence="9">Membrane</location>
        <topology evidence="9">Peripheral membrane protein</topology>
    </subcellularLocation>
    <subcellularLocation>
        <location evidence="9">Cytoplasm</location>
        <location evidence="9">Cytoskeleton</location>
        <location evidence="9">Microtubule organizing center</location>
        <location evidence="9">Centrosome</location>
    </subcellularLocation>
    <subcellularLocation>
        <location evidence="9">Cytoplasm</location>
        <location evidence="9">Cytoskeleton</location>
    </subcellularLocation>
    <text evidence="9">Forms an intramembrane hairpin-like structure in the membrane.</text>
</comment>
<dbReference type="InterPro" id="IPR050304">
    <property type="entry name" value="MT-severing_AAA_ATPase"/>
</dbReference>
<dbReference type="SUPFAM" id="SSF52540">
    <property type="entry name" value="P-loop containing nucleoside triphosphate hydrolases"/>
    <property type="match status" value="1"/>
</dbReference>
<dbReference type="InterPro" id="IPR007330">
    <property type="entry name" value="MIT_dom"/>
</dbReference>